<protein>
    <submittedName>
        <fullName evidence="1">Putative cell surface antigen-like protein Sca7</fullName>
    </submittedName>
</protein>
<reference evidence="1 2" key="1">
    <citation type="submission" date="2015-01" db="EMBL/GenBank/DDBJ databases">
        <title>Genome Sequencing of Rickettsiales.</title>
        <authorList>
            <person name="Daugherty S.C."/>
            <person name="Su Q."/>
            <person name="Abolude K."/>
            <person name="Beier-Sexton M."/>
            <person name="Carlyon J.A."/>
            <person name="Carter R."/>
            <person name="Day N.P."/>
            <person name="Dumler S.J."/>
            <person name="Dyachenko V."/>
            <person name="Godinez A."/>
            <person name="Kurtti T.J."/>
            <person name="Lichay M."/>
            <person name="Mullins K.E."/>
            <person name="Ott S."/>
            <person name="Pappas-Brown V."/>
            <person name="Paris D.H."/>
            <person name="Patel P."/>
            <person name="Richards A.L."/>
            <person name="Sadzewicz L."/>
            <person name="Sears K."/>
            <person name="Seidman D."/>
            <person name="Sengamalay N."/>
            <person name="Stenos J."/>
            <person name="Tallon L.J."/>
            <person name="Vincent G."/>
            <person name="Fraser C.M."/>
            <person name="Munderloh U."/>
            <person name="Dunning-Hotopp J.C."/>
        </authorList>
    </citation>
    <scope>NUCLEOTIDE SEQUENCE [LARGE SCALE GENOMIC DNA]</scope>
    <source>
        <strain evidence="1 2">Pedreira</strain>
    </source>
</reference>
<evidence type="ECO:0000313" key="2">
    <source>
        <dbReference type="Proteomes" id="UP000033475"/>
    </source>
</evidence>
<dbReference type="PATRIC" id="fig|1359196.3.peg.360"/>
<dbReference type="RefSeq" id="WP_011270808.1">
    <property type="nucleotide sequence ID" value="NZ_LANQ01000001.1"/>
</dbReference>
<sequence length="802" mass="82240">MKISNAAANVTAAGQISGVVSYTADGKLTANNGISGSVTTATNDTGTLTIGAGNVTGTIGTNGKSLKLVNIGANPITFSSNVFAPVALTDQNSQLTLADGIVVTGSVTTKNNTRGVLSLGVGSSITNGIGANNFSLERVELRAGASSLGGNIYAGAVKLMADTSVVTLEDNAKVYGSVTTKTDTKGVLVLGRNSSVAGIGANGFALERVEIGAGASSLRGNIFTGTVKLMADDSALTLEDNATIHGSVTTKTNEKGILIFSRNGSVTDNIGENGAALEKVIFKGVDTIEGAAYAQTFTIANANANVTVKGLMTGDVNYEADGTLASESIIGDIDFKGTNGIFSINDGRAIDGAVLSTGGVGGILNFKGNANVTQNVGADEENSSATINIQGDDTTNVSLANDVFVGGVNFTNSGKLQLSKSFSAKNVDFGAKGGTLEFNGNDKYIFNAVIANGQTGILNVLTKLAATDASVGTLKTINIGNANAGQSFLIAVNNANLALLTSPNSSINFSNANSQLTLTAPVDQTVTLANNLKGGGIVTLNGNGHNLVVSGKNGAMLGTAGNELAELNIKGDVTITNNLDIHNINKLNIQKGAYFTDQSLTSAKVAEINIGQLIDKTSYAATYALDAVNGDFELNTGGMKFIHEDSALDLKNSSNANDHTINLQTEIYVENIVLDIHAITLNRVNANIRFEDDTIYTATGNIESDIIDFQGKAGVINIADNVKIDSRVTSTADTSGILNFEGAGEVTKLITNIKMLKTGNGNVALTAGGDYSIGEIQGNGNNNLTFGPNSRLTTTYINKTGG</sequence>
<dbReference type="EMBL" id="LANQ01000001">
    <property type="protein sequence ID" value="KJV58006.1"/>
    <property type="molecule type" value="Genomic_DNA"/>
</dbReference>
<dbReference type="Proteomes" id="UP000033475">
    <property type="component" value="Unassembled WGS sequence"/>
</dbReference>
<dbReference type="AlphaFoldDB" id="A0A0F3MQQ2"/>
<name>A0A0F3MQQ2_RICFI</name>
<gene>
    <name evidence="1" type="ORF">RFEPED_0377</name>
</gene>
<organism evidence="1 2">
    <name type="scientific">Rickettsia felis str. Pedreira</name>
    <dbReference type="NCBI Taxonomy" id="1359196"/>
    <lineage>
        <taxon>Bacteria</taxon>
        <taxon>Pseudomonadati</taxon>
        <taxon>Pseudomonadota</taxon>
        <taxon>Alphaproteobacteria</taxon>
        <taxon>Rickettsiales</taxon>
        <taxon>Rickettsiaceae</taxon>
        <taxon>Rickettsieae</taxon>
        <taxon>Rickettsia</taxon>
        <taxon>spotted fever group</taxon>
    </lineage>
</organism>
<evidence type="ECO:0000313" key="1">
    <source>
        <dbReference type="EMBL" id="KJV58006.1"/>
    </source>
</evidence>
<accession>A0A0F3MQQ2</accession>
<comment type="caution">
    <text evidence="1">The sequence shown here is derived from an EMBL/GenBank/DDBJ whole genome shotgun (WGS) entry which is preliminary data.</text>
</comment>
<proteinExistence type="predicted"/>